<dbReference type="EMBL" id="UGJF01000002">
    <property type="protein sequence ID" value="STQ88896.1"/>
    <property type="molecule type" value="Genomic_DNA"/>
</dbReference>
<dbReference type="Proteomes" id="UP000255269">
    <property type="component" value="Unassembled WGS sequence"/>
</dbReference>
<name>A0A377Q0U4_9HELI</name>
<evidence type="ECO:0000256" key="1">
    <source>
        <dbReference type="SAM" id="Phobius"/>
    </source>
</evidence>
<accession>A0A377Q0U4</accession>
<sequence>MATLIEKDVLLEYVSGGIAEIRGKEPEDIKNKELLKDIRNYLYINSHENIDYKKMVEKIKNIRNQYREYQADMGGVISGTTFLGQELLYDWSVSGVKKAFLERPGLFAGAMLIFLSVLISVLIGIWMVMSEGAESFNQPIQPIGKWNVSNVESIDDETKDLICNNHNNVRVIG</sequence>
<dbReference type="RefSeq" id="WP_115057301.1">
    <property type="nucleotide sequence ID" value="NZ_UGJF01000002.1"/>
</dbReference>
<keyword evidence="1" id="KW-0812">Transmembrane</keyword>
<evidence type="ECO:0000313" key="2">
    <source>
        <dbReference type="EMBL" id="STQ88896.1"/>
    </source>
</evidence>
<protein>
    <submittedName>
        <fullName evidence="2">Uncharacterized protein</fullName>
    </submittedName>
</protein>
<proteinExistence type="predicted"/>
<keyword evidence="1" id="KW-1133">Transmembrane helix</keyword>
<feature type="transmembrane region" description="Helical" evidence="1">
    <location>
        <begin position="106"/>
        <end position="129"/>
    </location>
</feature>
<gene>
    <name evidence="2" type="ORF">NCTC13156_01703</name>
</gene>
<dbReference type="AlphaFoldDB" id="A0A377Q0U4"/>
<keyword evidence="1" id="KW-0472">Membrane</keyword>
<organism evidence="2 3">
    <name type="scientific">Helicobacter pullorum</name>
    <dbReference type="NCBI Taxonomy" id="35818"/>
    <lineage>
        <taxon>Bacteria</taxon>
        <taxon>Pseudomonadati</taxon>
        <taxon>Campylobacterota</taxon>
        <taxon>Epsilonproteobacteria</taxon>
        <taxon>Campylobacterales</taxon>
        <taxon>Helicobacteraceae</taxon>
        <taxon>Helicobacter</taxon>
    </lineage>
</organism>
<evidence type="ECO:0000313" key="3">
    <source>
        <dbReference type="Proteomes" id="UP000255269"/>
    </source>
</evidence>
<reference evidence="2 3" key="1">
    <citation type="submission" date="2018-06" db="EMBL/GenBank/DDBJ databases">
        <authorList>
            <consortium name="Pathogen Informatics"/>
            <person name="Doyle S."/>
        </authorList>
    </citation>
    <scope>NUCLEOTIDE SEQUENCE [LARGE SCALE GENOMIC DNA]</scope>
    <source>
        <strain evidence="2 3">NCTC13156</strain>
    </source>
</reference>